<evidence type="ECO:0000256" key="1">
    <source>
        <dbReference type="SAM" id="MobiDB-lite"/>
    </source>
</evidence>
<keyword evidence="3" id="KW-1185">Reference proteome</keyword>
<reference evidence="2 3" key="1">
    <citation type="submission" date="2023-05" db="EMBL/GenBank/DDBJ databases">
        <title>B98-5 Cell Line De Novo Hybrid Assembly: An Optical Mapping Approach.</title>
        <authorList>
            <person name="Kananen K."/>
            <person name="Auerbach J.A."/>
            <person name="Kautto E."/>
            <person name="Blachly J.S."/>
        </authorList>
    </citation>
    <scope>NUCLEOTIDE SEQUENCE [LARGE SCALE GENOMIC DNA]</scope>
    <source>
        <strain evidence="2">B95-8</strain>
        <tissue evidence="2">Cell line</tissue>
    </source>
</reference>
<gene>
    <name evidence="2" type="ORF">P7K49_020581</name>
</gene>
<feature type="compositionally biased region" description="Low complexity" evidence="1">
    <location>
        <begin position="61"/>
        <end position="72"/>
    </location>
</feature>
<comment type="caution">
    <text evidence="2">The sequence shown here is derived from an EMBL/GenBank/DDBJ whole genome shotgun (WGS) entry which is preliminary data.</text>
</comment>
<feature type="region of interest" description="Disordered" evidence="1">
    <location>
        <begin position="61"/>
        <end position="104"/>
    </location>
</feature>
<name>A0ABQ9V0P0_SAGOE</name>
<evidence type="ECO:0000313" key="2">
    <source>
        <dbReference type="EMBL" id="KAK2102914.1"/>
    </source>
</evidence>
<organism evidence="2 3">
    <name type="scientific">Saguinus oedipus</name>
    <name type="common">Cotton-top tamarin</name>
    <name type="synonym">Oedipomidas oedipus</name>
    <dbReference type="NCBI Taxonomy" id="9490"/>
    <lineage>
        <taxon>Eukaryota</taxon>
        <taxon>Metazoa</taxon>
        <taxon>Chordata</taxon>
        <taxon>Craniata</taxon>
        <taxon>Vertebrata</taxon>
        <taxon>Euteleostomi</taxon>
        <taxon>Mammalia</taxon>
        <taxon>Eutheria</taxon>
        <taxon>Euarchontoglires</taxon>
        <taxon>Primates</taxon>
        <taxon>Haplorrhini</taxon>
        <taxon>Platyrrhini</taxon>
        <taxon>Cebidae</taxon>
        <taxon>Callitrichinae</taxon>
        <taxon>Saguinus</taxon>
    </lineage>
</organism>
<dbReference type="Proteomes" id="UP001266305">
    <property type="component" value="Unassembled WGS sequence"/>
</dbReference>
<sequence>MLFTSQALVEGMTAVQAHREQPNKRGNIQGHQTILRVFTSSPPPDPRAPDNPQRLHIIITTPSRGTRRSSVSSHHHHRTAQGHQMIISVFTSSPPPRPRAPDDHQCLHIISTAPSKGSR</sequence>
<dbReference type="EMBL" id="JASSZA010000009">
    <property type="protein sequence ID" value="KAK2102914.1"/>
    <property type="molecule type" value="Genomic_DNA"/>
</dbReference>
<protein>
    <submittedName>
        <fullName evidence="2">Uncharacterized protein</fullName>
    </submittedName>
</protein>
<evidence type="ECO:0000313" key="3">
    <source>
        <dbReference type="Proteomes" id="UP001266305"/>
    </source>
</evidence>
<accession>A0ABQ9V0P0</accession>
<proteinExistence type="predicted"/>